<organism evidence="2 3">
    <name type="scientific">Brevibacillus brevis</name>
    <name type="common">Bacillus brevis</name>
    <dbReference type="NCBI Taxonomy" id="1393"/>
    <lineage>
        <taxon>Bacteria</taxon>
        <taxon>Bacillati</taxon>
        <taxon>Bacillota</taxon>
        <taxon>Bacilli</taxon>
        <taxon>Bacillales</taxon>
        <taxon>Paenibacillaceae</taxon>
        <taxon>Brevibacillus</taxon>
    </lineage>
</organism>
<proteinExistence type="predicted"/>
<reference evidence="2 3" key="1">
    <citation type="submission" date="2023-09" db="EMBL/GenBank/DDBJ databases">
        <title>Complete Genome and Methylome dissection of Bacillus brevis NEB573 original source of BbsI restriction endonuclease.</title>
        <authorList>
            <person name="Fomenkov A."/>
            <person name="Roberts R.D."/>
        </authorList>
    </citation>
    <scope>NUCLEOTIDE SEQUENCE [LARGE SCALE GENOMIC DNA]</scope>
    <source>
        <strain evidence="2 3">NEB573</strain>
    </source>
</reference>
<dbReference type="PANTHER" id="PTHR37166">
    <property type="entry name" value="PROTEIN FLAG"/>
    <property type="match status" value="1"/>
</dbReference>
<dbReference type="RefSeq" id="WP_310766558.1">
    <property type="nucleotide sequence ID" value="NZ_CP134050.1"/>
</dbReference>
<feature type="compositionally biased region" description="Polar residues" evidence="1">
    <location>
        <begin position="14"/>
        <end position="24"/>
    </location>
</feature>
<evidence type="ECO:0000313" key="3">
    <source>
        <dbReference type="Proteomes" id="UP001256827"/>
    </source>
</evidence>
<dbReference type="EMBL" id="CP134050">
    <property type="protein sequence ID" value="WNC14457.1"/>
    <property type="molecule type" value="Genomic_DNA"/>
</dbReference>
<accession>A0ABY9T6A6</accession>
<dbReference type="InterPro" id="IPR005186">
    <property type="entry name" value="FlaG"/>
</dbReference>
<evidence type="ECO:0000256" key="1">
    <source>
        <dbReference type="SAM" id="MobiDB-lite"/>
    </source>
</evidence>
<keyword evidence="2" id="KW-0966">Cell projection</keyword>
<dbReference type="Proteomes" id="UP001256827">
    <property type="component" value="Chromosome"/>
</dbReference>
<dbReference type="Gene3D" id="3.30.160.170">
    <property type="entry name" value="FlaG-like"/>
    <property type="match status" value="1"/>
</dbReference>
<dbReference type="SUPFAM" id="SSF160214">
    <property type="entry name" value="FlaG-like"/>
    <property type="match status" value="1"/>
</dbReference>
<gene>
    <name evidence="2" type="primary">flaG</name>
    <name evidence="2" type="ORF">RGB73_27970</name>
</gene>
<name>A0ABY9T6A6_BREBE</name>
<dbReference type="PANTHER" id="PTHR37166:SF1">
    <property type="entry name" value="PROTEIN FLAG"/>
    <property type="match status" value="1"/>
</dbReference>
<dbReference type="InterPro" id="IPR035924">
    <property type="entry name" value="FlaG-like_sf"/>
</dbReference>
<protein>
    <submittedName>
        <fullName evidence="2">Flagellar protein FlaG</fullName>
    </submittedName>
</protein>
<keyword evidence="2" id="KW-0969">Cilium</keyword>
<keyword evidence="3" id="KW-1185">Reference proteome</keyword>
<keyword evidence="2" id="KW-0282">Flagellum</keyword>
<evidence type="ECO:0000313" key="2">
    <source>
        <dbReference type="EMBL" id="WNC14457.1"/>
    </source>
</evidence>
<dbReference type="Pfam" id="PF03646">
    <property type="entry name" value="FlaG"/>
    <property type="match status" value="1"/>
</dbReference>
<sequence length="119" mass="13571">MVYHAINTVGRGMNTNDLQKNVSESPEIPGGTGRTSVENTGEKPVTKKELEKSVEAINKWLDANSTHLKFQLHEKLNEYYVQVLNNVTNEVVREIPQKKMLDIVAKMYEMNGLLLDEKR</sequence>
<feature type="region of interest" description="Disordered" evidence="1">
    <location>
        <begin position="14"/>
        <end position="45"/>
    </location>
</feature>
<dbReference type="NCBIfam" id="NF005834">
    <property type="entry name" value="PRK07738.1"/>
    <property type="match status" value="1"/>
</dbReference>